<sequence>MKFVKDFSAYTYDRFSNRRTMAVTKAVGKAVMSSYEYDLRNRLLKETKKDKTSEETYVYRYD</sequence>
<evidence type="ECO:0000313" key="1">
    <source>
        <dbReference type="EMBL" id="TCL41920.1"/>
    </source>
</evidence>
<dbReference type="AlphaFoldDB" id="A0A9X8UHI0"/>
<keyword evidence="2" id="KW-1185">Reference proteome</keyword>
<comment type="caution">
    <text evidence="1">The sequence shown here is derived from an EMBL/GenBank/DDBJ whole genome shotgun (WGS) entry which is preliminary data.</text>
</comment>
<gene>
    <name evidence="1" type="ORF">EDD78_11290</name>
</gene>
<name>A0A9X8UHI0_9FIRM</name>
<dbReference type="Proteomes" id="UP000294682">
    <property type="component" value="Unassembled WGS sequence"/>
</dbReference>
<accession>A0A9X8UHI0</accession>
<evidence type="ECO:0008006" key="3">
    <source>
        <dbReference type="Google" id="ProtNLM"/>
    </source>
</evidence>
<evidence type="ECO:0000313" key="2">
    <source>
        <dbReference type="Proteomes" id="UP000294682"/>
    </source>
</evidence>
<organism evidence="1 2">
    <name type="scientific">Harryflintia acetispora</name>
    <dbReference type="NCBI Taxonomy" id="1849041"/>
    <lineage>
        <taxon>Bacteria</taxon>
        <taxon>Bacillati</taxon>
        <taxon>Bacillota</taxon>
        <taxon>Clostridia</taxon>
        <taxon>Eubacteriales</taxon>
        <taxon>Oscillospiraceae</taxon>
        <taxon>Harryflintia</taxon>
    </lineage>
</organism>
<reference evidence="1 2" key="1">
    <citation type="submission" date="2019-03" db="EMBL/GenBank/DDBJ databases">
        <title>Genomic Encyclopedia of Type Strains, Phase IV (KMG-IV): sequencing the most valuable type-strain genomes for metagenomic binning, comparative biology and taxonomic classification.</title>
        <authorList>
            <person name="Goeker M."/>
        </authorList>
    </citation>
    <scope>NUCLEOTIDE SEQUENCE [LARGE SCALE GENOMIC DNA]</scope>
    <source>
        <strain evidence="1 2">DSM 100433</strain>
    </source>
</reference>
<dbReference type="EMBL" id="SLUK01000012">
    <property type="protein sequence ID" value="TCL41920.1"/>
    <property type="molecule type" value="Genomic_DNA"/>
</dbReference>
<protein>
    <recommendedName>
        <fullName evidence="3">YD repeat-containing protein</fullName>
    </recommendedName>
</protein>
<dbReference type="RefSeq" id="WP_132085137.1">
    <property type="nucleotide sequence ID" value="NZ_SLUK01000012.1"/>
</dbReference>
<proteinExistence type="predicted"/>